<feature type="transmembrane region" description="Helical" evidence="1">
    <location>
        <begin position="35"/>
        <end position="54"/>
    </location>
</feature>
<accession>A0ABZ2A8Q8</accession>
<proteinExistence type="predicted"/>
<evidence type="ECO:0008006" key="4">
    <source>
        <dbReference type="Google" id="ProtNLM"/>
    </source>
</evidence>
<dbReference type="EMBL" id="CP109495">
    <property type="protein sequence ID" value="WUX54839.1"/>
    <property type="molecule type" value="Genomic_DNA"/>
</dbReference>
<organism evidence="2 3">
    <name type="scientific">Streptomyces niveus</name>
    <name type="common">Streptomyces spheroides</name>
    <dbReference type="NCBI Taxonomy" id="193462"/>
    <lineage>
        <taxon>Bacteria</taxon>
        <taxon>Bacillati</taxon>
        <taxon>Actinomycetota</taxon>
        <taxon>Actinomycetes</taxon>
        <taxon>Kitasatosporales</taxon>
        <taxon>Streptomycetaceae</taxon>
        <taxon>Streptomyces</taxon>
    </lineage>
</organism>
<reference evidence="2" key="1">
    <citation type="submission" date="2022-10" db="EMBL/GenBank/DDBJ databases">
        <title>The complete genomes of actinobacterial strains from the NBC collection.</title>
        <authorList>
            <person name="Joergensen T.S."/>
            <person name="Alvarez Arevalo M."/>
            <person name="Sterndorff E.B."/>
            <person name="Faurdal D."/>
            <person name="Vuksanovic O."/>
            <person name="Mourched A.-S."/>
            <person name="Charusanti P."/>
            <person name="Shaw S."/>
            <person name="Blin K."/>
            <person name="Weber T."/>
        </authorList>
    </citation>
    <scope>NUCLEOTIDE SEQUENCE</scope>
    <source>
        <strain evidence="2">NBC_01432</strain>
    </source>
</reference>
<sequence>MLAFDWKGAAEHFYHLTSTVTFGFVGAATPRTLRFTGAVIALLGLIGMIVELMVEVSSELEVRSAHSLSGLHIVMQSAR</sequence>
<keyword evidence="1" id="KW-0472">Membrane</keyword>
<keyword evidence="1" id="KW-1133">Transmembrane helix</keyword>
<dbReference type="GeneID" id="91342156"/>
<name>A0ABZ2A8Q8_STRNV</name>
<protein>
    <recommendedName>
        <fullName evidence="4">Potassium channel domain-containing protein</fullName>
    </recommendedName>
</protein>
<dbReference type="RefSeq" id="WP_329078549.1">
    <property type="nucleotide sequence ID" value="NZ_CP109483.1"/>
</dbReference>
<evidence type="ECO:0000313" key="3">
    <source>
        <dbReference type="Proteomes" id="UP001432209"/>
    </source>
</evidence>
<keyword evidence="1" id="KW-0812">Transmembrane</keyword>
<evidence type="ECO:0000313" key="2">
    <source>
        <dbReference type="EMBL" id="WUX54839.1"/>
    </source>
</evidence>
<gene>
    <name evidence="2" type="ORF">OG442_26635</name>
</gene>
<dbReference type="Proteomes" id="UP001432209">
    <property type="component" value="Chromosome"/>
</dbReference>
<evidence type="ECO:0000256" key="1">
    <source>
        <dbReference type="SAM" id="Phobius"/>
    </source>
</evidence>
<keyword evidence="3" id="KW-1185">Reference proteome</keyword>